<dbReference type="SUPFAM" id="SSF52540">
    <property type="entry name" value="P-loop containing nucleoside triphosphate hydrolases"/>
    <property type="match status" value="1"/>
</dbReference>
<keyword evidence="12" id="KW-1185">Reference proteome</keyword>
<dbReference type="Gene3D" id="3.40.50.300">
    <property type="entry name" value="P-loop containing nucleotide triphosphate hydrolases"/>
    <property type="match status" value="1"/>
</dbReference>
<dbReference type="GO" id="GO:0006400">
    <property type="term" value="P:tRNA modification"/>
    <property type="evidence" value="ECO:0007669"/>
    <property type="project" value="TreeGrafter"/>
</dbReference>
<dbReference type="AlphaFoldDB" id="A0A4Y8WNZ4"/>
<evidence type="ECO:0000256" key="1">
    <source>
        <dbReference type="ARBA" id="ARBA00001946"/>
    </source>
</evidence>
<keyword evidence="6 10" id="KW-0547">Nucleotide-binding</keyword>
<evidence type="ECO:0000256" key="6">
    <source>
        <dbReference type="ARBA" id="ARBA00022741"/>
    </source>
</evidence>
<dbReference type="InterPro" id="IPR027417">
    <property type="entry name" value="P-loop_NTPase"/>
</dbReference>
<feature type="site" description="Interaction with substrate tRNA" evidence="10">
    <location>
        <position position="108"/>
    </location>
</feature>
<keyword evidence="8 10" id="KW-0460">Magnesium</keyword>
<evidence type="ECO:0000256" key="2">
    <source>
        <dbReference type="ARBA" id="ARBA00003213"/>
    </source>
</evidence>
<dbReference type="PANTHER" id="PTHR11088">
    <property type="entry name" value="TRNA DIMETHYLALLYLTRANSFERASE"/>
    <property type="match status" value="1"/>
</dbReference>
<dbReference type="GO" id="GO:0052381">
    <property type="term" value="F:tRNA dimethylallyltransferase activity"/>
    <property type="evidence" value="ECO:0007669"/>
    <property type="project" value="UniProtKB-UniRule"/>
</dbReference>
<comment type="cofactor">
    <cofactor evidence="1 10">
        <name>Mg(2+)</name>
        <dbReference type="ChEBI" id="CHEBI:18420"/>
    </cofactor>
</comment>
<sequence length="307" mass="34503">MQPLPLGIDIITIYGPTASGKTSIAVQLAEMLGAVLFSGDSRQVYRGMDIGTGKDLSEYQVGGYSVPYRMIDVAEAGEQYNLHRYMRDFYMAFDALPQETPKILCGGTGLYITAVLGGYKMPKAPIDHKLRAELDALSVEGLQARLLAAGGSLEGIDCHNSRRLVRAIELALAGEVEVEERAPLRGPIFCVDVSREVRRERISRRLLARLEKGMIDEVRGLLEQVEPDALIRYGLEYKFVTLYLLDKLSYEEMHRGLETAIHQFAKRQMTWARGMERNGFEIEYISPLATPRETAEAMKESIFNKYQ</sequence>
<dbReference type="Proteomes" id="UP000297225">
    <property type="component" value="Unassembled WGS sequence"/>
</dbReference>
<evidence type="ECO:0000256" key="8">
    <source>
        <dbReference type="ARBA" id="ARBA00022842"/>
    </source>
</evidence>
<comment type="similarity">
    <text evidence="3 10">Belongs to the IPP transferase family.</text>
</comment>
<proteinExistence type="inferred from homology"/>
<evidence type="ECO:0000256" key="3">
    <source>
        <dbReference type="ARBA" id="ARBA00005842"/>
    </source>
</evidence>
<keyword evidence="4 10" id="KW-0808">Transferase</keyword>
<dbReference type="EMBL" id="SPNC01000066">
    <property type="protein sequence ID" value="TFH95099.1"/>
    <property type="molecule type" value="Genomic_DNA"/>
</dbReference>
<comment type="caution">
    <text evidence="11">The sequence shown here is derived from an EMBL/GenBank/DDBJ whole genome shotgun (WGS) entry which is preliminary data.</text>
</comment>
<accession>A0A4Y8WNZ4</accession>
<feature type="binding site" evidence="10">
    <location>
        <begin position="15"/>
        <end position="22"/>
    </location>
    <ligand>
        <name>ATP</name>
        <dbReference type="ChEBI" id="CHEBI:30616"/>
    </ligand>
</feature>
<keyword evidence="7 10" id="KW-0067">ATP-binding</keyword>
<evidence type="ECO:0000256" key="10">
    <source>
        <dbReference type="HAMAP-Rule" id="MF_00185"/>
    </source>
</evidence>
<feature type="site" description="Interaction with substrate tRNA" evidence="10">
    <location>
        <position position="131"/>
    </location>
</feature>
<evidence type="ECO:0000313" key="12">
    <source>
        <dbReference type="Proteomes" id="UP000297225"/>
    </source>
</evidence>
<dbReference type="EC" id="2.5.1.75" evidence="10"/>
<comment type="catalytic activity">
    <reaction evidence="9 10">
        <text>adenosine(37) in tRNA + dimethylallyl diphosphate = N(6)-dimethylallyladenosine(37) in tRNA + diphosphate</text>
        <dbReference type="Rhea" id="RHEA:26482"/>
        <dbReference type="Rhea" id="RHEA-COMP:10162"/>
        <dbReference type="Rhea" id="RHEA-COMP:10375"/>
        <dbReference type="ChEBI" id="CHEBI:33019"/>
        <dbReference type="ChEBI" id="CHEBI:57623"/>
        <dbReference type="ChEBI" id="CHEBI:74411"/>
        <dbReference type="ChEBI" id="CHEBI:74415"/>
        <dbReference type="EC" id="2.5.1.75"/>
    </reaction>
</comment>
<dbReference type="RefSeq" id="WP_018357699.1">
    <property type="nucleotide sequence ID" value="NZ_CP197400.1"/>
</dbReference>
<dbReference type="Gene3D" id="1.10.287.890">
    <property type="entry name" value="Crystal structure of tRNA isopentenylpyrophosphate transferase (bh2366) domain"/>
    <property type="match status" value="1"/>
</dbReference>
<feature type="region of interest" description="Interaction with substrate tRNA" evidence="10">
    <location>
        <begin position="40"/>
        <end position="43"/>
    </location>
</feature>
<comment type="caution">
    <text evidence="10">Lacks conserved residue(s) required for the propagation of feature annotation.</text>
</comment>
<name>A0A4Y8WNZ4_9PORP</name>
<comment type="function">
    <text evidence="2 10">Catalyzes the transfer of a dimethylallyl group onto the adenine at position 37 in tRNAs that read codons beginning with uridine, leading to the formation of N6-(dimethylallyl)adenosine (i(6)A).</text>
</comment>
<dbReference type="InterPro" id="IPR039657">
    <property type="entry name" value="Dimethylallyltransferase"/>
</dbReference>
<evidence type="ECO:0000256" key="9">
    <source>
        <dbReference type="ARBA" id="ARBA00049563"/>
    </source>
</evidence>
<dbReference type="OrthoDB" id="9776390at2"/>
<keyword evidence="5 10" id="KW-0819">tRNA processing</keyword>
<gene>
    <name evidence="10" type="primary">miaA</name>
    <name evidence="11" type="ORF">E4P47_05305</name>
</gene>
<dbReference type="HAMAP" id="MF_00185">
    <property type="entry name" value="IPP_trans"/>
    <property type="match status" value="1"/>
</dbReference>
<dbReference type="PANTHER" id="PTHR11088:SF60">
    <property type="entry name" value="TRNA DIMETHYLALLYLTRANSFERASE"/>
    <property type="match status" value="1"/>
</dbReference>
<dbReference type="STRING" id="1122973.GCA_000379925_00427"/>
<comment type="subunit">
    <text evidence="10">Monomer.</text>
</comment>
<reference evidence="11 12" key="1">
    <citation type="submission" date="2019-03" db="EMBL/GenBank/DDBJ databases">
        <title>Porphyromonas levii Isolated from the Uterus of Dairy Cows.</title>
        <authorList>
            <person name="Francis A.M."/>
        </authorList>
    </citation>
    <scope>NUCLEOTIDE SEQUENCE [LARGE SCALE GENOMIC DNA]</scope>
    <source>
        <strain evidence="11 12">AF5678</strain>
    </source>
</reference>
<evidence type="ECO:0000256" key="4">
    <source>
        <dbReference type="ARBA" id="ARBA00022679"/>
    </source>
</evidence>
<dbReference type="InterPro" id="IPR018022">
    <property type="entry name" value="IPT"/>
</dbReference>
<protein>
    <recommendedName>
        <fullName evidence="10">tRNA dimethylallyltransferase</fullName>
        <ecNumber evidence="10">2.5.1.75</ecNumber>
    </recommendedName>
    <alternativeName>
        <fullName evidence="10">Dimethylallyl diphosphate:tRNA dimethylallyltransferase</fullName>
        <shortName evidence="10">DMAPP:tRNA dimethylallyltransferase</shortName>
        <shortName evidence="10">DMATase</shortName>
    </alternativeName>
    <alternativeName>
        <fullName evidence="10">Isopentenyl-diphosphate:tRNA isopentenyltransferase</fullName>
        <shortName evidence="10">IPP transferase</shortName>
        <shortName evidence="10">IPPT</shortName>
        <shortName evidence="10">IPTase</shortName>
    </alternativeName>
</protein>
<evidence type="ECO:0000256" key="5">
    <source>
        <dbReference type="ARBA" id="ARBA00022694"/>
    </source>
</evidence>
<dbReference type="Pfam" id="PF01715">
    <property type="entry name" value="IPPT"/>
    <property type="match status" value="1"/>
</dbReference>
<feature type="binding site" evidence="10">
    <location>
        <begin position="17"/>
        <end position="22"/>
    </location>
    <ligand>
        <name>substrate</name>
    </ligand>
</feature>
<evidence type="ECO:0000313" key="11">
    <source>
        <dbReference type="EMBL" id="TFH95099.1"/>
    </source>
</evidence>
<dbReference type="GO" id="GO:0005524">
    <property type="term" value="F:ATP binding"/>
    <property type="evidence" value="ECO:0007669"/>
    <property type="project" value="UniProtKB-UniRule"/>
</dbReference>
<organism evidence="11 12">
    <name type="scientific">Porphyromonas levii</name>
    <dbReference type="NCBI Taxonomy" id="28114"/>
    <lineage>
        <taxon>Bacteria</taxon>
        <taxon>Pseudomonadati</taxon>
        <taxon>Bacteroidota</taxon>
        <taxon>Bacteroidia</taxon>
        <taxon>Bacteroidales</taxon>
        <taxon>Porphyromonadaceae</taxon>
        <taxon>Porphyromonas</taxon>
    </lineage>
</organism>
<evidence type="ECO:0000256" key="7">
    <source>
        <dbReference type="ARBA" id="ARBA00022840"/>
    </source>
</evidence>